<name>A0A9P4QC33_9PEZI</name>
<organism evidence="4 5">
    <name type="scientific">Polychaeton citri CBS 116435</name>
    <dbReference type="NCBI Taxonomy" id="1314669"/>
    <lineage>
        <taxon>Eukaryota</taxon>
        <taxon>Fungi</taxon>
        <taxon>Dikarya</taxon>
        <taxon>Ascomycota</taxon>
        <taxon>Pezizomycotina</taxon>
        <taxon>Dothideomycetes</taxon>
        <taxon>Dothideomycetidae</taxon>
        <taxon>Capnodiales</taxon>
        <taxon>Capnodiaceae</taxon>
        <taxon>Polychaeton</taxon>
    </lineage>
</organism>
<dbReference type="Gene3D" id="3.40.50.300">
    <property type="entry name" value="P-loop containing nucleotide triphosphate hydrolases"/>
    <property type="match status" value="1"/>
</dbReference>
<dbReference type="OrthoDB" id="3598281at2759"/>
<keyword evidence="1" id="KW-0175">Coiled coil</keyword>
<evidence type="ECO:0000256" key="1">
    <source>
        <dbReference type="SAM" id="Coils"/>
    </source>
</evidence>
<evidence type="ECO:0000259" key="3">
    <source>
        <dbReference type="Pfam" id="PF24564"/>
    </source>
</evidence>
<feature type="domain" description="DUF7605" evidence="3">
    <location>
        <begin position="693"/>
        <end position="869"/>
    </location>
</feature>
<feature type="compositionally biased region" description="Polar residues" evidence="2">
    <location>
        <begin position="23"/>
        <end position="33"/>
    </location>
</feature>
<dbReference type="SUPFAM" id="SSF52540">
    <property type="entry name" value="P-loop containing nucleoside triphosphate hydrolases"/>
    <property type="match status" value="1"/>
</dbReference>
<evidence type="ECO:0000313" key="5">
    <source>
        <dbReference type="Proteomes" id="UP000799441"/>
    </source>
</evidence>
<comment type="caution">
    <text evidence="4">The sequence shown here is derived from an EMBL/GenBank/DDBJ whole genome shotgun (WGS) entry which is preliminary data.</text>
</comment>
<dbReference type="PANTHER" id="PTHR36681">
    <property type="entry name" value="NUCLEAR GTPASE, GERMINAL CENTER-ASSOCIATED, TANDEM DUPLICATE 3"/>
    <property type="match status" value="1"/>
</dbReference>
<dbReference type="Pfam" id="PF24564">
    <property type="entry name" value="DUF7605"/>
    <property type="match status" value="1"/>
</dbReference>
<proteinExistence type="predicted"/>
<feature type="coiled-coil region" evidence="1">
    <location>
        <begin position="484"/>
        <end position="518"/>
    </location>
</feature>
<gene>
    <name evidence="4" type="ORF">K431DRAFT_245903</name>
</gene>
<dbReference type="EMBL" id="MU003785">
    <property type="protein sequence ID" value="KAF2722141.1"/>
    <property type="molecule type" value="Genomic_DNA"/>
</dbReference>
<dbReference type="Proteomes" id="UP000799441">
    <property type="component" value="Unassembled WGS sequence"/>
</dbReference>
<accession>A0A9P4QC33</accession>
<feature type="region of interest" description="Disordered" evidence="2">
    <location>
        <begin position="1"/>
        <end position="106"/>
    </location>
</feature>
<reference evidence="4" key="1">
    <citation type="journal article" date="2020" name="Stud. Mycol.">
        <title>101 Dothideomycetes genomes: a test case for predicting lifestyles and emergence of pathogens.</title>
        <authorList>
            <person name="Haridas S."/>
            <person name="Albert R."/>
            <person name="Binder M."/>
            <person name="Bloem J."/>
            <person name="Labutti K."/>
            <person name="Salamov A."/>
            <person name="Andreopoulos B."/>
            <person name="Baker S."/>
            <person name="Barry K."/>
            <person name="Bills G."/>
            <person name="Bluhm B."/>
            <person name="Cannon C."/>
            <person name="Castanera R."/>
            <person name="Culley D."/>
            <person name="Daum C."/>
            <person name="Ezra D."/>
            <person name="Gonzalez J."/>
            <person name="Henrissat B."/>
            <person name="Kuo A."/>
            <person name="Liang C."/>
            <person name="Lipzen A."/>
            <person name="Lutzoni F."/>
            <person name="Magnuson J."/>
            <person name="Mondo S."/>
            <person name="Nolan M."/>
            <person name="Ohm R."/>
            <person name="Pangilinan J."/>
            <person name="Park H.-J."/>
            <person name="Ramirez L."/>
            <person name="Alfaro M."/>
            <person name="Sun H."/>
            <person name="Tritt A."/>
            <person name="Yoshinaga Y."/>
            <person name="Zwiers L.-H."/>
            <person name="Turgeon B."/>
            <person name="Goodwin S."/>
            <person name="Spatafora J."/>
            <person name="Crous P."/>
            <person name="Grigoriev I."/>
        </authorList>
    </citation>
    <scope>NUCLEOTIDE SEQUENCE</scope>
    <source>
        <strain evidence="4">CBS 116435</strain>
    </source>
</reference>
<evidence type="ECO:0000256" key="2">
    <source>
        <dbReference type="SAM" id="MobiDB-lite"/>
    </source>
</evidence>
<keyword evidence="5" id="KW-1185">Reference proteome</keyword>
<sequence length="965" mass="109344">MAGTTDSALREESETALGKRSYDQISQDTQSRNLPPIKNTIDNSCKGERLSQEDRSSEVGSIDSPSTGRPTSGMDIDDLEHRHATTSDSLQESLEISSESDIDDDIEYENQDIGDATAGYSERQEPFPAFPVYDTGMAALKDRMVQIPVQILRLLGRLNPSSEVVQSQTHRAVRMLSLPAPRRRRIAILGDAGKGKSSLINSLTDIDDLARSSSGGSSCTCVPMEYQGPFQAQSEPFEAQIIYHSKAQIREMLEKLVSDCIAFHFKADSDWDASERELYQRRAHNACDILFSLFRNGILAGTRDAALQVLRICYTKEGSEKLVDRMLSSSEAMLNKRTFHDGGVHFETIKAPSVAKLRATLDPIIASSSQATLTAIWPLVKQVTIGIRGPRILEQVALIDLPGISDTNQFRAENCHDYIKTCDELWIVASIVRIVDDRTVYQSISRYGKAFKGKVAVIATCIDGGADGKLVAWLEAEAVNLQQYHELTEQLRLKKTALMELKKELKVFNDRRTDKKNDVLERLKDLTFVEIPQAKRGIMHTASNRLEVLVNARNEKVRIGLQEVFDSYLPERMQLAVFCVSNLHYAAAKGRRARKGTKLSIQATGIPALRDHVVSSAALGLLENTEHYIYNTITVFLRDMVLWVDESAAPYRQELLQNVNDLRVRYEFRAEDRRKRFDSIVYQTITKPLQAQHEKCREHAVKTLRRKERQSHWQTMLAFIRHFGNWGTKACTQESWNEQFARLSIDVVNAAWPSLKAQRVTCTCDFFKALSNDLKEVTSALDSDLVEHFPADRFQNLINTYVHYFESMFSINNDDYEKSLRNVLLDVTVDSEQNFFGSNMKKIYKSCQREFGPGMFRRSMNKLEHYLAQAGPDSPFVQMERSLVRALRTKDRHNIDKKLGKQLCEAYILMSDSFSMMSQENIMTSSEKATALKELESIEKERISIVQDLDGIKHKYAVANQEEGA</sequence>
<dbReference type="InterPro" id="IPR056024">
    <property type="entry name" value="DUF7605"/>
</dbReference>
<protein>
    <recommendedName>
        <fullName evidence="3">DUF7605 domain-containing protein</fullName>
    </recommendedName>
</protein>
<dbReference type="InterPro" id="IPR027417">
    <property type="entry name" value="P-loop_NTPase"/>
</dbReference>
<dbReference type="AlphaFoldDB" id="A0A9P4QC33"/>
<feature type="compositionally biased region" description="Basic and acidic residues" evidence="2">
    <location>
        <begin position="45"/>
        <end position="57"/>
    </location>
</feature>
<feature type="compositionally biased region" description="Low complexity" evidence="2">
    <location>
        <begin position="87"/>
        <end position="97"/>
    </location>
</feature>
<evidence type="ECO:0000313" key="4">
    <source>
        <dbReference type="EMBL" id="KAF2722141.1"/>
    </source>
</evidence>
<dbReference type="PANTHER" id="PTHR36681:SF3">
    <property type="entry name" value="NUCLEAR GTPASE, GERMINAL CENTER-ASSOCIATED, TANDEM DUPLICATE 3"/>
    <property type="match status" value="1"/>
</dbReference>